<organism evidence="2 3">
    <name type="scientific">Loofah witches'-broom phytoplasma</name>
    <dbReference type="NCBI Taxonomy" id="35773"/>
    <lineage>
        <taxon>Bacteria</taxon>
        <taxon>Bacillati</taxon>
        <taxon>Mycoplasmatota</taxon>
        <taxon>Mollicutes</taxon>
        <taxon>Acholeplasmatales</taxon>
        <taxon>Acholeplasmataceae</taxon>
        <taxon>Candidatus Phytoplasma</taxon>
        <taxon>16SrVIII (Loofah witches'-broom group)</taxon>
    </lineage>
</organism>
<evidence type="ECO:0000313" key="2">
    <source>
        <dbReference type="EMBL" id="QTX03220.1"/>
    </source>
</evidence>
<name>A0A975FJL9_LOWBP</name>
<reference evidence="2" key="1">
    <citation type="submission" date="2020-06" db="EMBL/GenBank/DDBJ databases">
        <title>Complete genome sequence of Candidatus Phytoplasma luffae NCHU2019.</title>
        <authorList>
            <person name="Cho S.-T."/>
            <person name="Tan C.-M."/>
            <person name="Li J.-R."/>
            <person name="Chien Y.-Y."/>
            <person name="Chiu Y.-C."/>
            <person name="Yang J.-Y."/>
            <person name="Kuo C.-H."/>
        </authorList>
    </citation>
    <scope>NUCLEOTIDE SEQUENCE</scope>
    <source>
        <strain evidence="2">NCHU2019</strain>
    </source>
</reference>
<accession>A0A975FJL9</accession>
<dbReference type="KEGG" id="pluf:LFWB_6590"/>
<evidence type="ECO:0000256" key="1">
    <source>
        <dbReference type="SAM" id="Phobius"/>
    </source>
</evidence>
<evidence type="ECO:0000313" key="3">
    <source>
        <dbReference type="Proteomes" id="UP000672038"/>
    </source>
</evidence>
<keyword evidence="1" id="KW-1133">Transmembrane helix</keyword>
<dbReference type="EMBL" id="CP054393">
    <property type="protein sequence ID" value="QTX03220.1"/>
    <property type="molecule type" value="Genomic_DNA"/>
</dbReference>
<feature type="transmembrane region" description="Helical" evidence="1">
    <location>
        <begin position="32"/>
        <end position="50"/>
    </location>
</feature>
<feature type="transmembrane region" description="Helical" evidence="1">
    <location>
        <begin position="1135"/>
        <end position="1154"/>
    </location>
</feature>
<dbReference type="AlphaFoldDB" id="A0A975FJL9"/>
<keyword evidence="1" id="KW-0472">Membrane</keyword>
<gene>
    <name evidence="2" type="ORF">LFWB_6590</name>
</gene>
<sequence length="1155" mass="134001">MSLFRFKLFKLRKVLISVIIMIKNYKILKLKYFFYFLTLFFYLFTFYYGFKLNALVNYNLDVLTDEELLIVQYKDLDKIITNWVEEPNKQLLLDDIHDLEIIEKSPNFSEFSKEHSKFIPGEKYFFILGYENNLKKDENLKEKYKFEFIYEKKLTKILTQKELGEIENNHRTTIINKIKELNKVLEKKDIKIMVVAYDHALVRVPNYNDIVKVTFELKNKYEKQPLKSILTNTELGEIEDSTEQTIIERIRQLNKVLENKDLQVISSNDGTAKIVSDEYQFSTKVEFTIPDEYKPVSTRSFREPLKNVLTNTQLGEIEDNSNQKIIERIKKLNKVLENKNLQIIASSDENAIIKSNDYENSIKVDFTVKNKSKPLLKDILTNTELGEIENSTEQTIIKQIKKLNKVLEKKELHVFSSNDEKAWIQSDDYLKSVLVRFTSKNPSHQSSPSTTEEKFLKNVLTNTQLGEIEDNSNQKIIERIKKLNKVLENKNLQIIASSDENAIIKSNDYENSIKVDFTVKNKSKPLLKDILTNTELGEIENSTEQTIIKQIRKLNKVLEKKELHVFSSNDEKAWIQSDDYLKSVLVRFTSKNPSHQSSPSTTEEKFLKNVLTNTQLGEIEDNSNQKIIERIKKLNKVLENKNLQIIASSDENAIIKSNDYENSIKVDFTVKNKSKPLLKDILTNTELGEIENSTEQTIIKQIKKLNKVLEKKELHVFSSNDEKAWIQSDDYLKSVLVRFTSKNPSHQSSPSTTEEKFLKNVLTNTQLGEIEDNSNQKIIERIKKLNKVLENKNLQIIASSDENAIIKSNDYENSIKVDFTVKNKSKPLLKDILTNTELGEIENSTEQTIIKQIRKLNKVLEKKELHVFSSNDEKAWIQSDDYLKSVLVRFTSKNPSHQSSPSTTEEKFLKNVLTNTQLGEIEDNSNQKIIERIKKLNKVLENKNLQIIASSDENAIIKSNDYENSIKVDFTVKNKSKPLLKDILTNTELGEIENSTEQTIIKQIKKLNKVLEKKELHVFSSNDEKAWIQSDDYLKSVLVRFTSKNPSHQSSPSTTEEKFLKNVLTNTQLGEIEDDSHKTIIKKIKQLNPNLNSEEFQVEIIPKKNKAIIKSNKFVDEIEVVYNLPKEEKEEKTSTIIKIIIIVLILLLIITLLLK</sequence>
<proteinExistence type="predicted"/>
<dbReference type="Proteomes" id="UP000672038">
    <property type="component" value="Chromosome"/>
</dbReference>
<keyword evidence="1" id="KW-0812">Transmembrane</keyword>
<protein>
    <submittedName>
        <fullName evidence="2">Uncharacterized protein</fullName>
    </submittedName>
</protein>
<keyword evidence="3" id="KW-1185">Reference proteome</keyword>